<evidence type="ECO:0000256" key="1">
    <source>
        <dbReference type="ARBA" id="ARBA00004533"/>
    </source>
</evidence>
<evidence type="ECO:0000256" key="9">
    <source>
        <dbReference type="ARBA" id="ARBA00023136"/>
    </source>
</evidence>
<dbReference type="PANTHER" id="PTHR38831:SF1">
    <property type="entry name" value="TYPE II SECRETION SYSTEM PROTEIN K-RELATED"/>
    <property type="match status" value="1"/>
</dbReference>
<dbReference type="RefSeq" id="WP_091988485.1">
    <property type="nucleotide sequence ID" value="NZ_FOLO01000041.1"/>
</dbReference>
<dbReference type="Proteomes" id="UP000198862">
    <property type="component" value="Unassembled WGS sequence"/>
</dbReference>
<evidence type="ECO:0000259" key="12">
    <source>
        <dbReference type="Pfam" id="PF21687"/>
    </source>
</evidence>
<dbReference type="NCBIfam" id="NF037980">
    <property type="entry name" value="T2SS_GspK"/>
    <property type="match status" value="1"/>
</dbReference>
<evidence type="ECO:0000256" key="7">
    <source>
        <dbReference type="ARBA" id="ARBA00022927"/>
    </source>
</evidence>
<dbReference type="GO" id="GO:0005886">
    <property type="term" value="C:plasma membrane"/>
    <property type="evidence" value="ECO:0007669"/>
    <property type="project" value="UniProtKB-SubCell"/>
</dbReference>
<evidence type="ECO:0000256" key="10">
    <source>
        <dbReference type="PIRNR" id="PIRNR002786"/>
    </source>
</evidence>
<feature type="domain" description="T2SS protein K first SAM-like" evidence="12">
    <location>
        <begin position="102"/>
        <end position="217"/>
    </location>
</feature>
<accession>A0A1I1QGQ9</accession>
<dbReference type="PANTHER" id="PTHR38831">
    <property type="entry name" value="TYPE II SECRETION SYSTEM PROTEIN K"/>
    <property type="match status" value="1"/>
</dbReference>
<evidence type="ECO:0000256" key="3">
    <source>
        <dbReference type="ARBA" id="ARBA00022448"/>
    </source>
</evidence>
<name>A0A1I1QGQ9_9GAMM</name>
<keyword evidence="5 10" id="KW-0997">Cell inner membrane</keyword>
<keyword evidence="3 10" id="KW-0813">Transport</keyword>
<evidence type="ECO:0000256" key="8">
    <source>
        <dbReference type="ARBA" id="ARBA00022989"/>
    </source>
</evidence>
<keyword evidence="4 10" id="KW-1003">Cell membrane</keyword>
<feature type="domain" description="T2SS protein K second SAM-like" evidence="11">
    <location>
        <begin position="223"/>
        <end position="286"/>
    </location>
</feature>
<keyword evidence="8" id="KW-1133">Transmembrane helix</keyword>
<evidence type="ECO:0000256" key="2">
    <source>
        <dbReference type="ARBA" id="ARBA00007246"/>
    </source>
</evidence>
<dbReference type="SUPFAM" id="SSF158544">
    <property type="entry name" value="GspK insert domain-like"/>
    <property type="match status" value="2"/>
</dbReference>
<sequence length="328" mass="36841">MRNKNSGAALIIVLFVVALAATLAVEMSSRMMVLVNKNSMLQEHQQAKWYAYAGEALAKQALKQSKKENKNVVHLKQAWAQEEATFPVEGGTISGKISDLQACLNLNAFRAKPAANQTSKLPEIHGVFLKLLEKLDEIDSLPIENTQEELADSLLDWIDEDDSRRPEGAEEDEYLSREVPYLTANHFLASTSELRTIKGFNPLVVERLLPYICIIPNSDLFEINVNTITSEQVTLLAALLDTDNSIAEEIISAREPEGWSDIEQFKSDANEKLTQKIDQKNKQYVVNSEYFQLIANTTFAESRFRMTSVMKIKDNKVSILARKFGGVE</sequence>
<dbReference type="SUPFAM" id="SSF54523">
    <property type="entry name" value="Pili subunits"/>
    <property type="match status" value="1"/>
</dbReference>
<proteinExistence type="inferred from homology"/>
<keyword evidence="6" id="KW-0812">Transmembrane</keyword>
<dbReference type="GO" id="GO:0009306">
    <property type="term" value="P:protein secretion"/>
    <property type="evidence" value="ECO:0007669"/>
    <property type="project" value="InterPro"/>
</dbReference>
<keyword evidence="9 10" id="KW-0472">Membrane</keyword>
<dbReference type="InterPro" id="IPR045584">
    <property type="entry name" value="Pilin-like"/>
</dbReference>
<organism evidence="13 14">
    <name type="scientific">Pseudoalteromonas denitrificans DSM 6059</name>
    <dbReference type="NCBI Taxonomy" id="1123010"/>
    <lineage>
        <taxon>Bacteria</taxon>
        <taxon>Pseudomonadati</taxon>
        <taxon>Pseudomonadota</taxon>
        <taxon>Gammaproteobacteria</taxon>
        <taxon>Alteromonadales</taxon>
        <taxon>Pseudoalteromonadaceae</taxon>
        <taxon>Pseudoalteromonas</taxon>
    </lineage>
</organism>
<dbReference type="STRING" id="1123010.SAMN02745724_03883"/>
<evidence type="ECO:0000313" key="13">
    <source>
        <dbReference type="EMBL" id="SFD21259.1"/>
    </source>
</evidence>
<comment type="similarity">
    <text evidence="2 10">Belongs to the GSP K family.</text>
</comment>
<keyword evidence="7" id="KW-0653">Protein transport</keyword>
<dbReference type="OrthoDB" id="9788973at2"/>
<dbReference type="InterPro" id="IPR005628">
    <property type="entry name" value="GspK"/>
</dbReference>
<protein>
    <recommendedName>
        <fullName evidence="10">Type II secretion system protein K</fullName>
    </recommendedName>
</protein>
<evidence type="ECO:0000313" key="14">
    <source>
        <dbReference type="Proteomes" id="UP000198862"/>
    </source>
</evidence>
<gene>
    <name evidence="13" type="ORF">SAMN02745724_03883</name>
</gene>
<evidence type="ECO:0000256" key="4">
    <source>
        <dbReference type="ARBA" id="ARBA00022475"/>
    </source>
</evidence>
<dbReference type="Pfam" id="PF03934">
    <property type="entry name" value="T2SSK"/>
    <property type="match status" value="1"/>
</dbReference>
<dbReference type="InterPro" id="IPR038072">
    <property type="entry name" value="GspK_central_sf"/>
</dbReference>
<evidence type="ECO:0000256" key="5">
    <source>
        <dbReference type="ARBA" id="ARBA00022519"/>
    </source>
</evidence>
<dbReference type="EMBL" id="FOLO01000041">
    <property type="protein sequence ID" value="SFD21259.1"/>
    <property type="molecule type" value="Genomic_DNA"/>
</dbReference>
<keyword evidence="14" id="KW-1185">Reference proteome</keyword>
<dbReference type="Gene3D" id="3.30.1300.30">
    <property type="entry name" value="GSPII I/J protein-like"/>
    <property type="match status" value="1"/>
</dbReference>
<dbReference type="InterPro" id="IPR049031">
    <property type="entry name" value="T2SSK_SAM-like_1st"/>
</dbReference>
<dbReference type="Gene3D" id="1.10.40.60">
    <property type="entry name" value="EpsJ-like"/>
    <property type="match status" value="2"/>
</dbReference>
<evidence type="ECO:0000259" key="11">
    <source>
        <dbReference type="Pfam" id="PF03934"/>
    </source>
</evidence>
<dbReference type="Pfam" id="PF21687">
    <property type="entry name" value="T2SSK_1st"/>
    <property type="match status" value="1"/>
</dbReference>
<dbReference type="InterPro" id="IPR049179">
    <property type="entry name" value="T2SSK_SAM-like_2nd"/>
</dbReference>
<dbReference type="PIRSF" id="PIRSF002786">
    <property type="entry name" value="XcpX"/>
    <property type="match status" value="1"/>
</dbReference>
<comment type="subcellular location">
    <subcellularLocation>
        <location evidence="1 10">Cell inner membrane</location>
    </subcellularLocation>
</comment>
<dbReference type="AlphaFoldDB" id="A0A1I1QGQ9"/>
<evidence type="ECO:0000256" key="6">
    <source>
        <dbReference type="ARBA" id="ARBA00022692"/>
    </source>
</evidence>
<reference evidence="13 14" key="1">
    <citation type="submission" date="2016-10" db="EMBL/GenBank/DDBJ databases">
        <authorList>
            <person name="de Groot N.N."/>
        </authorList>
    </citation>
    <scope>NUCLEOTIDE SEQUENCE [LARGE SCALE GENOMIC DNA]</scope>
    <source>
        <strain evidence="13 14">DSM 6059</strain>
    </source>
</reference>